<dbReference type="GO" id="GO:0033389">
    <property type="term" value="P:putrescine biosynthetic process from arginine, via agmatine"/>
    <property type="evidence" value="ECO:0007669"/>
    <property type="project" value="TreeGrafter"/>
</dbReference>
<comment type="similarity">
    <text evidence="1">Belongs to the arginase family. Agmatinase subfamily.</text>
</comment>
<dbReference type="InterPro" id="IPR005925">
    <property type="entry name" value="Agmatinase-rel"/>
</dbReference>
<dbReference type="PIRSF" id="PIRSF036979">
    <property type="entry name" value="Arginase"/>
    <property type="match status" value="1"/>
</dbReference>
<dbReference type="EC" id="3.5.3.11" evidence="5"/>
<reference evidence="5" key="1">
    <citation type="submission" date="2021-04" db="EMBL/GenBank/DDBJ databases">
        <title>Genomic insights into ecological role and evolution of a novel Thermoplasmata order Candidatus Sysuiplasmatales.</title>
        <authorList>
            <person name="Yuan Y."/>
        </authorList>
    </citation>
    <scope>NUCLEOTIDE SEQUENCE</scope>
    <source>
        <strain evidence="5">YP2-bin.285</strain>
    </source>
</reference>
<feature type="binding site" evidence="4">
    <location>
        <position position="219"/>
    </location>
    <ligand>
        <name>Mn(2+)</name>
        <dbReference type="ChEBI" id="CHEBI:29035"/>
        <label>1</label>
    </ligand>
</feature>
<dbReference type="NCBIfam" id="TIGR01230">
    <property type="entry name" value="agmatinase"/>
    <property type="match status" value="1"/>
</dbReference>
<proteinExistence type="inferred from homology"/>
<gene>
    <name evidence="5" type="primary">speB</name>
    <name evidence="5" type="ORF">J9259_09835</name>
</gene>
<sequence>MKLLHQLPPYNLFGIEDQDYDSAKVVALPVPYDSTTSYKSGARDGPHAIIDASRNLELYDEEYKKEITEIGVYTTDEMQPSVNSPEETVNWIEKEIDIILDAKKMPLLIGGEHSIAVGSIRAVAKRNKEFSVIHFDAHSDYRDEYMGSRYSHACIMARVREVCKSCYSVGVRSIDTESAKRYSNDILYMKDMQNLPVNEIAEIIKKRTKQNVYITIDLDVLDNGEMPSVGTPEPNGMHFAQIDAVLKSILAEKNLLGMDVCELAPIPGMIAPNFLAAKLIFRTLEHAFFQKKQ</sequence>
<keyword evidence="2 4" id="KW-0479">Metal-binding</keyword>
<evidence type="ECO:0000256" key="3">
    <source>
        <dbReference type="ARBA" id="ARBA00022801"/>
    </source>
</evidence>
<dbReference type="EMBL" id="JAGVSJ010000071">
    <property type="protein sequence ID" value="MBX8632793.1"/>
    <property type="molecule type" value="Genomic_DNA"/>
</dbReference>
<dbReference type="Pfam" id="PF00491">
    <property type="entry name" value="Arginase"/>
    <property type="match status" value="1"/>
</dbReference>
<feature type="binding site" evidence="4">
    <location>
        <position position="140"/>
    </location>
    <ligand>
        <name>Mn(2+)</name>
        <dbReference type="ChEBI" id="CHEBI:29035"/>
        <label>1</label>
    </ligand>
</feature>
<dbReference type="GO" id="GO:0046872">
    <property type="term" value="F:metal ion binding"/>
    <property type="evidence" value="ECO:0007669"/>
    <property type="project" value="UniProtKB-KW"/>
</dbReference>
<evidence type="ECO:0000313" key="5">
    <source>
        <dbReference type="EMBL" id="MBX8632793.1"/>
    </source>
</evidence>
<evidence type="ECO:0000256" key="4">
    <source>
        <dbReference type="PIRSR" id="PIRSR036979-1"/>
    </source>
</evidence>
<dbReference type="CDD" id="cd11593">
    <property type="entry name" value="Agmatinase-like_2"/>
    <property type="match status" value="1"/>
</dbReference>
<keyword evidence="4" id="KW-0464">Manganese</keyword>
<evidence type="ECO:0000256" key="1">
    <source>
        <dbReference type="ARBA" id="ARBA00009227"/>
    </source>
</evidence>
<dbReference type="PANTHER" id="PTHR11358:SF26">
    <property type="entry name" value="GUANIDINO ACID HYDROLASE, MITOCHONDRIAL"/>
    <property type="match status" value="1"/>
</dbReference>
<dbReference type="InterPro" id="IPR006035">
    <property type="entry name" value="Ureohydrolase"/>
</dbReference>
<dbReference type="GO" id="GO:0008783">
    <property type="term" value="F:agmatinase activity"/>
    <property type="evidence" value="ECO:0007669"/>
    <property type="project" value="UniProtKB-EC"/>
</dbReference>
<dbReference type="Proteomes" id="UP000716004">
    <property type="component" value="Unassembled WGS sequence"/>
</dbReference>
<keyword evidence="3 5" id="KW-0378">Hydrolase</keyword>
<name>A0A8J7YR25_9ARCH</name>
<evidence type="ECO:0000313" key="6">
    <source>
        <dbReference type="Proteomes" id="UP000716004"/>
    </source>
</evidence>
<dbReference type="InterPro" id="IPR023696">
    <property type="entry name" value="Ureohydrolase_dom_sf"/>
</dbReference>
<comment type="cofactor">
    <cofactor evidence="4">
        <name>Mn(2+)</name>
        <dbReference type="ChEBI" id="CHEBI:29035"/>
    </cofactor>
    <text evidence="4">Binds 2 manganese ions per subunit.</text>
</comment>
<feature type="binding site" evidence="4">
    <location>
        <position position="113"/>
    </location>
    <ligand>
        <name>Mn(2+)</name>
        <dbReference type="ChEBI" id="CHEBI:29035"/>
        <label>1</label>
    </ligand>
</feature>
<comment type="caution">
    <text evidence="5">The sequence shown here is derived from an EMBL/GenBank/DDBJ whole genome shotgun (WGS) entry which is preliminary data.</text>
</comment>
<evidence type="ECO:0000256" key="2">
    <source>
        <dbReference type="ARBA" id="ARBA00022723"/>
    </source>
</evidence>
<dbReference type="PROSITE" id="PS51409">
    <property type="entry name" value="ARGINASE_2"/>
    <property type="match status" value="1"/>
</dbReference>
<dbReference type="AlphaFoldDB" id="A0A8J7YR25"/>
<protein>
    <submittedName>
        <fullName evidence="5">Agmatinase</fullName>
        <ecNumber evidence="5">3.5.3.11</ecNumber>
    </submittedName>
</protein>
<organism evidence="5 6">
    <name type="scientific">Candidatus Sysuiplasma superficiale</name>
    <dbReference type="NCBI Taxonomy" id="2823368"/>
    <lineage>
        <taxon>Archaea</taxon>
        <taxon>Methanobacteriati</taxon>
        <taxon>Thermoplasmatota</taxon>
        <taxon>Thermoplasmata</taxon>
        <taxon>Candidatus Sysuiplasmatales</taxon>
        <taxon>Candidatus Sysuiplasmataceae</taxon>
        <taxon>Candidatus Sysuiplasma</taxon>
    </lineage>
</organism>
<dbReference type="PANTHER" id="PTHR11358">
    <property type="entry name" value="ARGINASE/AGMATINASE"/>
    <property type="match status" value="1"/>
</dbReference>
<dbReference type="Gene3D" id="3.40.800.10">
    <property type="entry name" value="Ureohydrolase domain"/>
    <property type="match status" value="1"/>
</dbReference>
<feature type="binding site" evidence="4">
    <location>
        <position position="138"/>
    </location>
    <ligand>
        <name>Mn(2+)</name>
        <dbReference type="ChEBI" id="CHEBI:29035"/>
        <label>1</label>
    </ligand>
</feature>
<feature type="binding site" evidence="4">
    <location>
        <position position="217"/>
    </location>
    <ligand>
        <name>Mn(2+)</name>
        <dbReference type="ChEBI" id="CHEBI:29035"/>
        <label>1</label>
    </ligand>
</feature>
<accession>A0A8J7YR25</accession>
<feature type="binding site" evidence="4">
    <location>
        <position position="136"/>
    </location>
    <ligand>
        <name>Mn(2+)</name>
        <dbReference type="ChEBI" id="CHEBI:29035"/>
        <label>1</label>
    </ligand>
</feature>
<dbReference type="SUPFAM" id="SSF52768">
    <property type="entry name" value="Arginase/deacetylase"/>
    <property type="match status" value="1"/>
</dbReference>